<feature type="compositionally biased region" description="Polar residues" evidence="2">
    <location>
        <begin position="1153"/>
        <end position="1171"/>
    </location>
</feature>
<organism evidence="4 5">
    <name type="scientific">Tetrahymena thermophila (strain SB210)</name>
    <dbReference type="NCBI Taxonomy" id="312017"/>
    <lineage>
        <taxon>Eukaryota</taxon>
        <taxon>Sar</taxon>
        <taxon>Alveolata</taxon>
        <taxon>Ciliophora</taxon>
        <taxon>Intramacronucleata</taxon>
        <taxon>Oligohymenophorea</taxon>
        <taxon>Hymenostomatida</taxon>
        <taxon>Tetrahymenina</taxon>
        <taxon>Tetrahymenidae</taxon>
        <taxon>Tetrahymena</taxon>
    </lineage>
</organism>
<feature type="compositionally biased region" description="Basic and acidic residues" evidence="2">
    <location>
        <begin position="610"/>
        <end position="654"/>
    </location>
</feature>
<dbReference type="AlphaFoldDB" id="I7M1P3"/>
<evidence type="ECO:0000256" key="1">
    <source>
        <dbReference type="SAM" id="Coils"/>
    </source>
</evidence>
<feature type="compositionally biased region" description="Basic and acidic residues" evidence="2">
    <location>
        <begin position="828"/>
        <end position="843"/>
    </location>
</feature>
<reference evidence="5" key="1">
    <citation type="journal article" date="2006" name="PLoS Biol.">
        <title>Macronuclear genome sequence of the ciliate Tetrahymena thermophila, a model eukaryote.</title>
        <authorList>
            <person name="Eisen J.A."/>
            <person name="Coyne R.S."/>
            <person name="Wu M."/>
            <person name="Wu D."/>
            <person name="Thiagarajan M."/>
            <person name="Wortman J.R."/>
            <person name="Badger J.H."/>
            <person name="Ren Q."/>
            <person name="Amedeo P."/>
            <person name="Jones K.M."/>
            <person name="Tallon L.J."/>
            <person name="Delcher A.L."/>
            <person name="Salzberg S.L."/>
            <person name="Silva J.C."/>
            <person name="Haas B.J."/>
            <person name="Majoros W.H."/>
            <person name="Farzad M."/>
            <person name="Carlton J.M."/>
            <person name="Smith R.K. Jr."/>
            <person name="Garg J."/>
            <person name="Pearlman R.E."/>
            <person name="Karrer K.M."/>
            <person name="Sun L."/>
            <person name="Manning G."/>
            <person name="Elde N.C."/>
            <person name="Turkewitz A.P."/>
            <person name="Asai D.J."/>
            <person name="Wilkes D.E."/>
            <person name="Wang Y."/>
            <person name="Cai H."/>
            <person name="Collins K."/>
            <person name="Stewart B.A."/>
            <person name="Lee S.R."/>
            <person name="Wilamowska K."/>
            <person name="Weinberg Z."/>
            <person name="Ruzzo W.L."/>
            <person name="Wloga D."/>
            <person name="Gaertig J."/>
            <person name="Frankel J."/>
            <person name="Tsao C.-C."/>
            <person name="Gorovsky M.A."/>
            <person name="Keeling P.J."/>
            <person name="Waller R.F."/>
            <person name="Patron N.J."/>
            <person name="Cherry J.M."/>
            <person name="Stover N.A."/>
            <person name="Krieger C.J."/>
            <person name="del Toro C."/>
            <person name="Ryder H.F."/>
            <person name="Williamson S.C."/>
            <person name="Barbeau R.A."/>
            <person name="Hamilton E.P."/>
            <person name="Orias E."/>
        </authorList>
    </citation>
    <scope>NUCLEOTIDE SEQUENCE [LARGE SCALE GENOMIC DNA]</scope>
    <source>
        <strain evidence="5">SB210</strain>
    </source>
</reference>
<keyword evidence="1" id="KW-0175">Coiled coil</keyword>
<dbReference type="RefSeq" id="XP_001017530.2">
    <property type="nucleotide sequence ID" value="XM_001017530.2"/>
</dbReference>
<accession>I7M1P3</accession>
<feature type="transmembrane region" description="Helical" evidence="3">
    <location>
        <begin position="168"/>
        <end position="189"/>
    </location>
</feature>
<gene>
    <name evidence="4" type="ORF">TTHERM_00335620</name>
</gene>
<feature type="compositionally biased region" description="Polar residues" evidence="2">
    <location>
        <begin position="976"/>
        <end position="988"/>
    </location>
</feature>
<dbReference type="InParanoid" id="I7M1P3"/>
<feature type="region of interest" description="Disordered" evidence="2">
    <location>
        <begin position="610"/>
        <end position="714"/>
    </location>
</feature>
<keyword evidence="3" id="KW-0472">Membrane</keyword>
<name>I7M1P3_TETTS</name>
<feature type="compositionally biased region" description="Low complexity" evidence="2">
    <location>
        <begin position="675"/>
        <end position="695"/>
    </location>
</feature>
<keyword evidence="3 4" id="KW-0812">Transmembrane</keyword>
<evidence type="ECO:0000313" key="4">
    <source>
        <dbReference type="EMBL" id="EAR97285.2"/>
    </source>
</evidence>
<feature type="region of interest" description="Disordered" evidence="2">
    <location>
        <begin position="953"/>
        <end position="988"/>
    </location>
</feature>
<sequence length="1171" mass="136811">MQYKNEMDDLLIYQLEQYKLKDILKQDFEVSCKVNNTIQQIVETCKEQCLQLLEKRKNEYDQYIQEQQQQELVNQPGQIPAQYQGVAQYEDDESQELKKAIYNIDHHKMWCSFDEIDQNELEFPSYMIPLYKKHNHIFSICCVFIFIYKTNKAKDSYRQRLFPSASDAFYFIEFFVNIILFVALLIFGARINAIVLGQNDEQEQELVQINNQIANDEEEFQNIHNQREQPLHQSEAYARSQIIKSSRLPNINNINSKFVNNNIQSNQSVKMYDENQRDINQNRHHYLNDTLSKLNETKQINQEDTIYVNQNDIAYSQMNFTNVDKPEVTEANQKNGNQIFTLNNQFLTEENPHLTICNIGDNKIKKFHKPNQVYPLKDEDYKKKQEIDTVKQNDKVNESAYGMSYTNQETQEKSISRVTSSKNIALANQTKTLYKKDISQNTLTTKSTQNNLLDTTADRSLNLTSKQLLQISKINQTFQTNKSNLNNMFLKHQYDMNYWGSQFCEYSPAIKTRRTIDKYKMEIPPSLEDHKMSVIESQRQLQIKKQEEERIKRMNIAEQELQNQIQQLQQNQDELKKKYEQDLANKLREKEENEQKLKEELNSLILESERKEREAKEREEQERLRQIQEQKEREQKNKEIEEQEKNKKISEASSKKNIAQLIDPNSTIQEEEEQNNSSLINNSSQQNQNNNIEQSPSLQRDNPNGQSKSKKQFKVASTLKINPSIIEEEEGSEREQNFIVFDDDYKDKDTDRYIDINTFVKQGIGAPNSGSLSQFPLSVLKEPDYNSQAVSIDEDENHLNELIKLQELSTKEKNLAESKLISSSQKNELNEKENKYSEKKKNESINTAATTTTTQSNSNATQGNRNQSSKEEQEMKFDKYATLQQKDNDRYKSTKFEEGNNTIDITQGIAGADNDDDLDDPQVIKKNNFNLSKLNQTVNSFYVSKSNTQSDFFHNVGSNSKKQQTQTLNETRKSENLQQSRPNTSNNQVPILQLNNFNRGANNNSIMPNPTTYQSIANKQNALQNLDSHREIQRQNLIRQAENYLNNNNNYSGSTTPIQQNEKGSSRMELIGQDDYQNSPDPTQRESNPFRILQDYRMRIIGVNDFDEDILKSISHPETLSRDYSKSEYQKMKQIFTRGQSNSRLQTHPLKQHGNNNVSQQKLDSNQNVIL</sequence>
<proteinExistence type="predicted"/>
<feature type="compositionally biased region" description="Polar residues" evidence="2">
    <location>
        <begin position="696"/>
        <end position="707"/>
    </location>
</feature>
<feature type="region of interest" description="Disordered" evidence="2">
    <location>
        <begin position="1045"/>
        <end position="1065"/>
    </location>
</feature>
<feature type="region of interest" description="Disordered" evidence="2">
    <location>
        <begin position="818"/>
        <end position="875"/>
    </location>
</feature>
<evidence type="ECO:0000256" key="3">
    <source>
        <dbReference type="SAM" id="Phobius"/>
    </source>
</evidence>
<protein>
    <submittedName>
        <fullName evidence="4">Transmembrane protein, putative</fullName>
    </submittedName>
</protein>
<feature type="compositionally biased region" description="Polar residues" evidence="2">
    <location>
        <begin position="1052"/>
        <end position="1063"/>
    </location>
</feature>
<feature type="compositionally biased region" description="Low complexity" evidence="2">
    <location>
        <begin position="844"/>
        <end position="862"/>
    </location>
</feature>
<dbReference type="EMBL" id="GG662666">
    <property type="protein sequence ID" value="EAR97285.2"/>
    <property type="molecule type" value="Genomic_DNA"/>
</dbReference>
<feature type="compositionally biased region" description="Polar residues" evidence="2">
    <location>
        <begin position="953"/>
        <end position="969"/>
    </location>
</feature>
<feature type="region of interest" description="Disordered" evidence="2">
    <location>
        <begin position="1146"/>
        <end position="1171"/>
    </location>
</feature>
<dbReference type="GeneID" id="7838550"/>
<keyword evidence="3" id="KW-1133">Transmembrane helix</keyword>
<dbReference type="Proteomes" id="UP000009168">
    <property type="component" value="Unassembled WGS sequence"/>
</dbReference>
<feature type="coiled-coil region" evidence="1">
    <location>
        <begin position="199"/>
        <end position="226"/>
    </location>
</feature>
<evidence type="ECO:0000256" key="2">
    <source>
        <dbReference type="SAM" id="MobiDB-lite"/>
    </source>
</evidence>
<dbReference type="KEGG" id="tet:TTHERM_00335620"/>
<keyword evidence="5" id="KW-1185">Reference proteome</keyword>
<evidence type="ECO:0000313" key="5">
    <source>
        <dbReference type="Proteomes" id="UP000009168"/>
    </source>
</evidence>